<organism evidence="1">
    <name type="scientific">marine sediment metagenome</name>
    <dbReference type="NCBI Taxonomy" id="412755"/>
    <lineage>
        <taxon>unclassified sequences</taxon>
        <taxon>metagenomes</taxon>
        <taxon>ecological metagenomes</taxon>
    </lineage>
</organism>
<proteinExistence type="predicted"/>
<feature type="non-terminal residue" evidence="1">
    <location>
        <position position="1"/>
    </location>
</feature>
<dbReference type="EMBL" id="BARU01022627">
    <property type="protein sequence ID" value="GAH59003.1"/>
    <property type="molecule type" value="Genomic_DNA"/>
</dbReference>
<accession>X1INA9</accession>
<name>X1INA9_9ZZZZ</name>
<sequence length="33" mass="3893">KRILCSAILQERFIILNRLKKKLAKDLGDRIIL</sequence>
<evidence type="ECO:0000313" key="1">
    <source>
        <dbReference type="EMBL" id="GAH59003.1"/>
    </source>
</evidence>
<reference evidence="1" key="1">
    <citation type="journal article" date="2014" name="Front. Microbiol.">
        <title>High frequency of phylogenetically diverse reductive dehalogenase-homologous genes in deep subseafloor sedimentary metagenomes.</title>
        <authorList>
            <person name="Kawai M."/>
            <person name="Futagami T."/>
            <person name="Toyoda A."/>
            <person name="Takaki Y."/>
            <person name="Nishi S."/>
            <person name="Hori S."/>
            <person name="Arai W."/>
            <person name="Tsubouchi T."/>
            <person name="Morono Y."/>
            <person name="Uchiyama I."/>
            <person name="Ito T."/>
            <person name="Fujiyama A."/>
            <person name="Inagaki F."/>
            <person name="Takami H."/>
        </authorList>
    </citation>
    <scope>NUCLEOTIDE SEQUENCE</scope>
    <source>
        <strain evidence="1">Expedition CK06-06</strain>
    </source>
</reference>
<gene>
    <name evidence="1" type="ORF">S03H2_36831</name>
</gene>
<comment type="caution">
    <text evidence="1">The sequence shown here is derived from an EMBL/GenBank/DDBJ whole genome shotgun (WGS) entry which is preliminary data.</text>
</comment>
<dbReference type="AlphaFoldDB" id="X1INA9"/>
<protein>
    <submittedName>
        <fullName evidence="1">Uncharacterized protein</fullName>
    </submittedName>
</protein>